<feature type="domain" description="DUF1540" evidence="1">
    <location>
        <begin position="7"/>
        <end position="71"/>
    </location>
</feature>
<dbReference type="InterPro" id="IPR011437">
    <property type="entry name" value="DUF1540"/>
</dbReference>
<dbReference type="RefSeq" id="WP_125991158.1">
    <property type="nucleotide sequence ID" value="NZ_CP046640.1"/>
</dbReference>
<dbReference type="Pfam" id="PF07561">
    <property type="entry name" value="DUF1540"/>
    <property type="match status" value="1"/>
</dbReference>
<keyword evidence="3" id="KW-1185">Reference proteome</keyword>
<name>A0A8A7KBY3_9FIRM</name>
<dbReference type="Proteomes" id="UP000665020">
    <property type="component" value="Chromosome"/>
</dbReference>
<dbReference type="EMBL" id="CP046640">
    <property type="protein sequence ID" value="QTL98961.1"/>
    <property type="molecule type" value="Genomic_DNA"/>
</dbReference>
<sequence>MQQKLHVHCTINNCQWWSEPNLCIADKILIVSDEDAQNLSSEMDVEQTNQIVSQRGLTSINECYECCCKTFVPRDKYQRGEGGF</sequence>
<proteinExistence type="predicted"/>
<gene>
    <name evidence="2" type="ORF">GM661_13830</name>
</gene>
<evidence type="ECO:0000313" key="3">
    <source>
        <dbReference type="Proteomes" id="UP000665020"/>
    </source>
</evidence>
<accession>A0A8A7KBY3</accession>
<evidence type="ECO:0000259" key="1">
    <source>
        <dbReference type="Pfam" id="PF07561"/>
    </source>
</evidence>
<organism evidence="2 3">
    <name type="scientific">Iocasia fonsfrigidae</name>
    <dbReference type="NCBI Taxonomy" id="2682810"/>
    <lineage>
        <taxon>Bacteria</taxon>
        <taxon>Bacillati</taxon>
        <taxon>Bacillota</taxon>
        <taxon>Clostridia</taxon>
        <taxon>Halanaerobiales</taxon>
        <taxon>Halanaerobiaceae</taxon>
        <taxon>Iocasia</taxon>
    </lineage>
</organism>
<reference evidence="2" key="1">
    <citation type="submission" date="2019-12" db="EMBL/GenBank/DDBJ databases">
        <authorList>
            <person name="zhang j."/>
            <person name="sun C.M."/>
        </authorList>
    </citation>
    <scope>NUCLEOTIDE SEQUENCE</scope>
    <source>
        <strain evidence="2">NS-1</strain>
    </source>
</reference>
<protein>
    <submittedName>
        <fullName evidence="2">DUF1540 domain-containing protein</fullName>
    </submittedName>
</protein>
<dbReference type="AlphaFoldDB" id="A0A8A7KBY3"/>
<dbReference type="KEGG" id="ifn:GM661_13830"/>
<evidence type="ECO:0000313" key="2">
    <source>
        <dbReference type="EMBL" id="QTL98961.1"/>
    </source>
</evidence>